<dbReference type="GO" id="GO:0016052">
    <property type="term" value="P:carbohydrate catabolic process"/>
    <property type="evidence" value="ECO:0007669"/>
    <property type="project" value="TreeGrafter"/>
</dbReference>
<evidence type="ECO:0000313" key="5">
    <source>
        <dbReference type="Proteomes" id="UP000184432"/>
    </source>
</evidence>
<dbReference type="InterPro" id="IPR017853">
    <property type="entry name" value="GH"/>
</dbReference>
<dbReference type="SMART" id="SM00641">
    <property type="entry name" value="Glyco_25"/>
    <property type="match status" value="1"/>
</dbReference>
<keyword evidence="2" id="KW-0378">Hydrolase</keyword>
<dbReference type="Gene3D" id="3.20.20.80">
    <property type="entry name" value="Glycosidases"/>
    <property type="match status" value="1"/>
</dbReference>
<dbReference type="STRING" id="570521.SAMN04488508_10848"/>
<comment type="similarity">
    <text evidence="1">Belongs to the glycosyl hydrolase 25 family.</text>
</comment>
<organism evidence="4 5">
    <name type="scientific">Aquimarina spongiae</name>
    <dbReference type="NCBI Taxonomy" id="570521"/>
    <lineage>
        <taxon>Bacteria</taxon>
        <taxon>Pseudomonadati</taxon>
        <taxon>Bacteroidota</taxon>
        <taxon>Flavobacteriia</taxon>
        <taxon>Flavobacteriales</taxon>
        <taxon>Flavobacteriaceae</taxon>
        <taxon>Aquimarina</taxon>
    </lineage>
</organism>
<dbReference type="EMBL" id="FQYP01000008">
    <property type="protein sequence ID" value="SHJ37479.1"/>
    <property type="molecule type" value="Genomic_DNA"/>
</dbReference>
<dbReference type="AlphaFoldDB" id="A0A1M6ISZ9"/>
<gene>
    <name evidence="4" type="ORF">SAMN04488508_10848</name>
</gene>
<evidence type="ECO:0000256" key="1">
    <source>
        <dbReference type="ARBA" id="ARBA00010646"/>
    </source>
</evidence>
<evidence type="ECO:0000256" key="3">
    <source>
        <dbReference type="ARBA" id="ARBA00023295"/>
    </source>
</evidence>
<name>A0A1M6ISZ9_9FLAO</name>
<dbReference type="GO" id="GO:0016998">
    <property type="term" value="P:cell wall macromolecule catabolic process"/>
    <property type="evidence" value="ECO:0007669"/>
    <property type="project" value="InterPro"/>
</dbReference>
<dbReference type="RefSeq" id="WP_073318847.1">
    <property type="nucleotide sequence ID" value="NZ_FQYP01000008.1"/>
</dbReference>
<keyword evidence="5" id="KW-1185">Reference proteome</keyword>
<protein>
    <submittedName>
        <fullName evidence="4">Lysozyme</fullName>
    </submittedName>
</protein>
<sequence>MKKAAFFLLTLCLMISCKKEQENIEVQQPDVEKKEVIKDLCTSEEERIRTEPSILGMDISHFQGEIQWNKIKADGVNFVYMKATQGTTFKDPRFEKNHAATKKNCLYRGAYHFYETGKDPKKQAQNFTETVKELIPGDLPPVLDLEELGMQTSVTKEMYETNTLRWLKIVEEKLGVRPIIYSNPTFANAYLKHPEFANYKLWIADYTKGASPTMPYTWKDKSWTFWQRTDSKKLEGAEGKIDYDLFQGDADSFLKMIKK</sequence>
<dbReference type="GO" id="GO:0003796">
    <property type="term" value="F:lysozyme activity"/>
    <property type="evidence" value="ECO:0007669"/>
    <property type="project" value="InterPro"/>
</dbReference>
<dbReference type="InterPro" id="IPR018077">
    <property type="entry name" value="Glyco_hydro_fam25_subgr"/>
</dbReference>
<dbReference type="Proteomes" id="UP000184432">
    <property type="component" value="Unassembled WGS sequence"/>
</dbReference>
<accession>A0A1M6ISZ9</accession>
<evidence type="ECO:0000313" key="4">
    <source>
        <dbReference type="EMBL" id="SHJ37479.1"/>
    </source>
</evidence>
<dbReference type="Pfam" id="PF01183">
    <property type="entry name" value="Glyco_hydro_25"/>
    <property type="match status" value="1"/>
</dbReference>
<dbReference type="PANTHER" id="PTHR34135:SF2">
    <property type="entry name" value="LYSOZYME"/>
    <property type="match status" value="1"/>
</dbReference>
<proteinExistence type="inferred from homology"/>
<dbReference type="OrthoDB" id="9798192at2"/>
<dbReference type="PROSITE" id="PS51904">
    <property type="entry name" value="GLYCOSYL_HYDROL_F25_2"/>
    <property type="match status" value="1"/>
</dbReference>
<dbReference type="PANTHER" id="PTHR34135">
    <property type="entry name" value="LYSOZYME"/>
    <property type="match status" value="1"/>
</dbReference>
<dbReference type="SUPFAM" id="SSF51445">
    <property type="entry name" value="(Trans)glycosidases"/>
    <property type="match status" value="1"/>
</dbReference>
<keyword evidence="3" id="KW-0326">Glycosidase</keyword>
<dbReference type="GO" id="GO:0009253">
    <property type="term" value="P:peptidoglycan catabolic process"/>
    <property type="evidence" value="ECO:0007669"/>
    <property type="project" value="InterPro"/>
</dbReference>
<dbReference type="InterPro" id="IPR002053">
    <property type="entry name" value="Glyco_hydro_25"/>
</dbReference>
<dbReference type="PROSITE" id="PS51257">
    <property type="entry name" value="PROKAR_LIPOPROTEIN"/>
    <property type="match status" value="1"/>
</dbReference>
<evidence type="ECO:0000256" key="2">
    <source>
        <dbReference type="ARBA" id="ARBA00022801"/>
    </source>
</evidence>
<reference evidence="5" key="1">
    <citation type="submission" date="2016-11" db="EMBL/GenBank/DDBJ databases">
        <authorList>
            <person name="Varghese N."/>
            <person name="Submissions S."/>
        </authorList>
    </citation>
    <scope>NUCLEOTIDE SEQUENCE [LARGE SCALE GENOMIC DNA]</scope>
    <source>
        <strain evidence="5">DSM 22623</strain>
    </source>
</reference>